<dbReference type="InterPro" id="IPR026841">
    <property type="entry name" value="Aur1/Ipt1"/>
</dbReference>
<evidence type="ECO:0000256" key="2">
    <source>
        <dbReference type="ARBA" id="ARBA00022692"/>
    </source>
</evidence>
<feature type="transmembrane region" description="Helical" evidence="5">
    <location>
        <begin position="287"/>
        <end position="307"/>
    </location>
</feature>
<dbReference type="Proteomes" id="UP001287445">
    <property type="component" value="Unassembled WGS sequence"/>
</dbReference>
<comment type="caution">
    <text evidence="7">The sequence shown here is derived from an EMBL/GenBank/DDBJ whole genome shotgun (WGS) entry which is preliminary data.</text>
</comment>
<evidence type="ECO:0000313" key="8">
    <source>
        <dbReference type="Proteomes" id="UP001287445"/>
    </source>
</evidence>
<feature type="transmembrane region" description="Helical" evidence="5">
    <location>
        <begin position="221"/>
        <end position="243"/>
    </location>
</feature>
<dbReference type="Gene3D" id="1.20.144.10">
    <property type="entry name" value="Phosphatidic acid phosphatase type 2/haloperoxidase"/>
    <property type="match status" value="1"/>
</dbReference>
<keyword evidence="3 5" id="KW-1133">Transmembrane helix</keyword>
<dbReference type="Pfam" id="PF14378">
    <property type="entry name" value="PAP2_3"/>
    <property type="match status" value="1"/>
</dbReference>
<accession>A0AAJ2VD88</accession>
<keyword evidence="4 5" id="KW-0472">Membrane</keyword>
<reference evidence="7" key="1">
    <citation type="submission" date="2023-11" db="EMBL/GenBank/DDBJ databases">
        <title>Identification and selenium tolerance of Delftia acidovorans R3-25.</title>
        <authorList>
            <person name="Zhang S."/>
            <person name="Liu Y."/>
            <person name="Guo Y."/>
        </authorList>
    </citation>
    <scope>NUCLEOTIDE SEQUENCE</scope>
    <source>
        <strain evidence="7">R3-25</strain>
    </source>
</reference>
<organism evidence="7 8">
    <name type="scientific">Delftia acidovorans</name>
    <name type="common">Pseudomonas acidovorans</name>
    <name type="synonym">Comamonas acidovorans</name>
    <dbReference type="NCBI Taxonomy" id="80866"/>
    <lineage>
        <taxon>Bacteria</taxon>
        <taxon>Pseudomonadati</taxon>
        <taxon>Pseudomonadota</taxon>
        <taxon>Betaproteobacteria</taxon>
        <taxon>Burkholderiales</taxon>
        <taxon>Comamonadaceae</taxon>
        <taxon>Delftia</taxon>
    </lineage>
</organism>
<feature type="transmembrane region" description="Helical" evidence="5">
    <location>
        <begin position="120"/>
        <end position="140"/>
    </location>
</feature>
<feature type="domain" description="Inositolphosphotransferase Aur1/Ipt1" evidence="6">
    <location>
        <begin position="157"/>
        <end position="351"/>
    </location>
</feature>
<dbReference type="EMBL" id="JAWWMZ010000004">
    <property type="protein sequence ID" value="MDX4954567.1"/>
    <property type="molecule type" value="Genomic_DNA"/>
</dbReference>
<dbReference type="GO" id="GO:0016020">
    <property type="term" value="C:membrane"/>
    <property type="evidence" value="ECO:0007669"/>
    <property type="project" value="UniProtKB-SubCell"/>
</dbReference>
<dbReference type="InterPro" id="IPR052185">
    <property type="entry name" value="IPC_Synthase-Related"/>
</dbReference>
<evidence type="ECO:0000313" key="7">
    <source>
        <dbReference type="EMBL" id="MDX4954567.1"/>
    </source>
</evidence>
<proteinExistence type="predicted"/>
<dbReference type="PANTHER" id="PTHR31310">
    <property type="match status" value="1"/>
</dbReference>
<dbReference type="PANTHER" id="PTHR31310:SF7">
    <property type="entry name" value="PA-PHOSPHATASE RELATED-FAMILY PROTEIN DDB_G0268928"/>
    <property type="match status" value="1"/>
</dbReference>
<name>A0AAJ2VD88_DELAC</name>
<feature type="transmembrane region" description="Helical" evidence="5">
    <location>
        <begin position="85"/>
        <end position="113"/>
    </location>
</feature>
<evidence type="ECO:0000256" key="5">
    <source>
        <dbReference type="SAM" id="Phobius"/>
    </source>
</evidence>
<evidence type="ECO:0000256" key="4">
    <source>
        <dbReference type="ARBA" id="ARBA00023136"/>
    </source>
</evidence>
<comment type="subcellular location">
    <subcellularLocation>
        <location evidence="1">Membrane</location>
        <topology evidence="1">Multi-pass membrane protein</topology>
    </subcellularLocation>
</comment>
<dbReference type="AlphaFoldDB" id="A0AAJ2VD88"/>
<protein>
    <submittedName>
        <fullName evidence="7">Phosphatase PAP2 family protein</fullName>
    </submittedName>
</protein>
<feature type="transmembrane region" description="Helical" evidence="5">
    <location>
        <begin position="6"/>
        <end position="25"/>
    </location>
</feature>
<dbReference type="RefSeq" id="WP_156516945.1">
    <property type="nucleotide sequence ID" value="NZ_JAWWMZ010000004.1"/>
</dbReference>
<sequence length="374" mass="41273">MLYLEKYGAIFATLLTLFVAFFLNEMGKVNGVYDFSAAFGLIKEDLLQPMALPLMVVICFLPILFSKGRVFSENTVGVHQRAFLYAAIFISVIGFPFDVLDIISLVFLVYLAAVKKDRPIALVTSVGLFLILFVAVGYLFTVIKANSFVETEFFDQSIFALDEYLFGLPHRKVAALVASQPGLQKFLSDFYLLIHPIIFGQLISCALFSESASYQRYKISLFTLYTLGAGSYFVFPAWGPYAYDFGFFNGLGWFDVNHPIVGIQKFIFNNSQKIANSDYDFSRISPYAFVAAMPSFHLALPAIYCLCNIKNPRLLVPGILIAAVTTVATLATGMHYFLDLIAGVLLSLISVGVARVFIGLINKKTTSSAAAVSA</sequence>
<feature type="transmembrane region" description="Helical" evidence="5">
    <location>
        <begin position="314"/>
        <end position="334"/>
    </location>
</feature>
<evidence type="ECO:0000256" key="1">
    <source>
        <dbReference type="ARBA" id="ARBA00004141"/>
    </source>
</evidence>
<evidence type="ECO:0000256" key="3">
    <source>
        <dbReference type="ARBA" id="ARBA00022989"/>
    </source>
</evidence>
<gene>
    <name evidence="7" type="ORF">SGN30_14215</name>
</gene>
<keyword evidence="2 5" id="KW-0812">Transmembrane</keyword>
<evidence type="ECO:0000259" key="6">
    <source>
        <dbReference type="Pfam" id="PF14378"/>
    </source>
</evidence>
<feature type="transmembrane region" description="Helical" evidence="5">
    <location>
        <begin position="340"/>
        <end position="358"/>
    </location>
</feature>
<feature type="transmembrane region" description="Helical" evidence="5">
    <location>
        <begin position="46"/>
        <end position="65"/>
    </location>
</feature>